<dbReference type="AlphaFoldDB" id="A0A9P5KXK0"/>
<gene>
    <name evidence="1" type="ORF">PCG10_005865</name>
</gene>
<reference evidence="1" key="1">
    <citation type="submission" date="2020-02" db="EMBL/GenBank/DDBJ databases">
        <authorList>
            <person name="Lichtner F.J."/>
        </authorList>
    </citation>
    <scope>NUCLEOTIDE SEQUENCE</scope>
    <source>
        <strain evidence="1">G10</strain>
    </source>
</reference>
<accession>A0A9P5KXK0</accession>
<name>A0A9P5KXK0_PENCR</name>
<comment type="caution">
    <text evidence="1">The sequence shown here is derived from an EMBL/GenBank/DDBJ whole genome shotgun (WGS) entry which is preliminary data.</text>
</comment>
<protein>
    <submittedName>
        <fullName evidence="1">Uncharacterized protein</fullName>
    </submittedName>
</protein>
<dbReference type="EMBL" id="JAAOZQ010000376">
    <property type="protein sequence ID" value="KAF7514519.1"/>
    <property type="molecule type" value="Genomic_DNA"/>
</dbReference>
<feature type="non-terminal residue" evidence="1">
    <location>
        <position position="59"/>
    </location>
</feature>
<feature type="non-terminal residue" evidence="1">
    <location>
        <position position="1"/>
    </location>
</feature>
<organism evidence="1 2">
    <name type="scientific">Penicillium crustosum</name>
    <name type="common">Blue mold fungus</name>
    <dbReference type="NCBI Taxonomy" id="36656"/>
    <lineage>
        <taxon>Eukaryota</taxon>
        <taxon>Fungi</taxon>
        <taxon>Dikarya</taxon>
        <taxon>Ascomycota</taxon>
        <taxon>Pezizomycotina</taxon>
        <taxon>Eurotiomycetes</taxon>
        <taxon>Eurotiomycetidae</taxon>
        <taxon>Eurotiales</taxon>
        <taxon>Aspergillaceae</taxon>
        <taxon>Penicillium</taxon>
    </lineage>
</organism>
<evidence type="ECO:0000313" key="2">
    <source>
        <dbReference type="Proteomes" id="UP000701341"/>
    </source>
</evidence>
<keyword evidence="2" id="KW-1185">Reference proteome</keyword>
<proteinExistence type="predicted"/>
<dbReference type="Proteomes" id="UP000701341">
    <property type="component" value="Unassembled WGS sequence"/>
</dbReference>
<evidence type="ECO:0000313" key="1">
    <source>
        <dbReference type="EMBL" id="KAF7514519.1"/>
    </source>
</evidence>
<sequence>ARLRRKKVPWKKAMLAALEAGREKLSVYYQLTEEAHGSLYAIGTILAPQYKLKFFEGPE</sequence>